<accession>A0A7J8D6J6</accession>
<name>A0A7J8D6J6_ROUAE</name>
<organism evidence="2 3">
    <name type="scientific">Rousettus aegyptiacus</name>
    <name type="common">Egyptian fruit bat</name>
    <name type="synonym">Pteropus aegyptiacus</name>
    <dbReference type="NCBI Taxonomy" id="9407"/>
    <lineage>
        <taxon>Eukaryota</taxon>
        <taxon>Metazoa</taxon>
        <taxon>Chordata</taxon>
        <taxon>Craniata</taxon>
        <taxon>Vertebrata</taxon>
        <taxon>Euteleostomi</taxon>
        <taxon>Mammalia</taxon>
        <taxon>Eutheria</taxon>
        <taxon>Laurasiatheria</taxon>
        <taxon>Chiroptera</taxon>
        <taxon>Yinpterochiroptera</taxon>
        <taxon>Pteropodoidea</taxon>
        <taxon>Pteropodidae</taxon>
        <taxon>Rousettinae</taxon>
        <taxon>Rousettus</taxon>
    </lineage>
</organism>
<protein>
    <submittedName>
        <fullName evidence="2">Uncharacterized protein</fullName>
    </submittedName>
</protein>
<comment type="caution">
    <text evidence="2">The sequence shown here is derived from an EMBL/GenBank/DDBJ whole genome shotgun (WGS) entry which is preliminary data.</text>
</comment>
<dbReference type="Proteomes" id="UP000593571">
    <property type="component" value="Unassembled WGS sequence"/>
</dbReference>
<evidence type="ECO:0000256" key="1">
    <source>
        <dbReference type="SAM" id="MobiDB-lite"/>
    </source>
</evidence>
<evidence type="ECO:0000313" key="2">
    <source>
        <dbReference type="EMBL" id="KAF6418780.1"/>
    </source>
</evidence>
<keyword evidence="3" id="KW-1185">Reference proteome</keyword>
<proteinExistence type="predicted"/>
<gene>
    <name evidence="2" type="ORF">HJG63_008802</name>
</gene>
<feature type="region of interest" description="Disordered" evidence="1">
    <location>
        <begin position="88"/>
        <end position="115"/>
    </location>
</feature>
<sequence length="153" mass="15830">MEGRPPPCFLPHSRVVSAFSTDPGAPCQLARALGPHPTWGRVLGVLRAPAAAQTAQAGHRGGAAALRGERTALPGARRPALSPEGRLGAAGCGWRQASPAAGSQSQGGMDGPDPATSFTWCDGRTETLWSPGPMTFLKLMTVPKGLCSRGFQF</sequence>
<dbReference type="EMBL" id="JACASE010000013">
    <property type="protein sequence ID" value="KAF6418780.1"/>
    <property type="molecule type" value="Genomic_DNA"/>
</dbReference>
<evidence type="ECO:0000313" key="3">
    <source>
        <dbReference type="Proteomes" id="UP000593571"/>
    </source>
</evidence>
<reference evidence="2 3" key="1">
    <citation type="journal article" date="2020" name="Nature">
        <title>Six reference-quality genomes reveal evolution of bat adaptations.</title>
        <authorList>
            <person name="Jebb D."/>
            <person name="Huang Z."/>
            <person name="Pippel M."/>
            <person name="Hughes G.M."/>
            <person name="Lavrichenko K."/>
            <person name="Devanna P."/>
            <person name="Winkler S."/>
            <person name="Jermiin L.S."/>
            <person name="Skirmuntt E.C."/>
            <person name="Katzourakis A."/>
            <person name="Burkitt-Gray L."/>
            <person name="Ray D.A."/>
            <person name="Sullivan K.A.M."/>
            <person name="Roscito J.G."/>
            <person name="Kirilenko B.M."/>
            <person name="Davalos L.M."/>
            <person name="Corthals A.P."/>
            <person name="Power M.L."/>
            <person name="Jones G."/>
            <person name="Ransome R.D."/>
            <person name="Dechmann D.K.N."/>
            <person name="Locatelli A.G."/>
            <person name="Puechmaille S.J."/>
            <person name="Fedrigo O."/>
            <person name="Jarvis E.D."/>
            <person name="Hiller M."/>
            <person name="Vernes S.C."/>
            <person name="Myers E.W."/>
            <person name="Teeling E.C."/>
        </authorList>
    </citation>
    <scope>NUCLEOTIDE SEQUENCE [LARGE SCALE GENOMIC DNA]</scope>
    <source>
        <strain evidence="2">MRouAeg1</strain>
        <tissue evidence="2">Muscle</tissue>
    </source>
</reference>
<dbReference type="AlphaFoldDB" id="A0A7J8D6J6"/>